<dbReference type="Pfam" id="PF25681">
    <property type="entry name" value="Phage_TTP_17"/>
    <property type="match status" value="1"/>
</dbReference>
<organism evidence="1 2">
    <name type="scientific">Arthrobacter russicus</name>
    <dbReference type="NCBI Taxonomy" id="172040"/>
    <lineage>
        <taxon>Bacteria</taxon>
        <taxon>Bacillati</taxon>
        <taxon>Actinomycetota</taxon>
        <taxon>Actinomycetes</taxon>
        <taxon>Micrococcales</taxon>
        <taxon>Micrococcaceae</taxon>
        <taxon>Arthrobacter</taxon>
    </lineage>
</organism>
<dbReference type="Proteomes" id="UP001185069">
    <property type="component" value="Unassembled WGS sequence"/>
</dbReference>
<proteinExistence type="predicted"/>
<name>A0ABU1JAR1_9MICC</name>
<dbReference type="RefSeq" id="WP_309796235.1">
    <property type="nucleotide sequence ID" value="NZ_BAAAHY010000006.1"/>
</dbReference>
<accession>A0ABU1JAR1</accession>
<protein>
    <recommendedName>
        <fullName evidence="3">Phage tail protein</fullName>
    </recommendedName>
</protein>
<reference evidence="1 2" key="1">
    <citation type="submission" date="2023-07" db="EMBL/GenBank/DDBJ databases">
        <title>Sequencing the genomes of 1000 actinobacteria strains.</title>
        <authorList>
            <person name="Klenk H.-P."/>
        </authorList>
    </citation>
    <scope>NUCLEOTIDE SEQUENCE [LARGE SCALE GENOMIC DNA]</scope>
    <source>
        <strain evidence="1 2">DSM 14555</strain>
    </source>
</reference>
<evidence type="ECO:0000313" key="2">
    <source>
        <dbReference type="Proteomes" id="UP001185069"/>
    </source>
</evidence>
<gene>
    <name evidence="1" type="ORF">JOE69_000774</name>
</gene>
<keyword evidence="2" id="KW-1185">Reference proteome</keyword>
<comment type="caution">
    <text evidence="1">The sequence shown here is derived from an EMBL/GenBank/DDBJ whole genome shotgun (WGS) entry which is preliminary data.</text>
</comment>
<sequence length="184" mass="18920">MGVPSTSNVSVGQPKAGGGIFAAPAGTAIPADAAAPLPAEFVGLGYVSDAGLVNTVATESNAVIAWGGDQVLNARTSRTETFKFSFIETNENTMKQVYGAQNVSTGDKGLTVLHNSKSATASVYVFEILLGDKRAKRIVLGNAQVTELGDVSYLDGAAVGYEVTLTAFPDKNGNTAIEYIASIA</sequence>
<dbReference type="InterPro" id="IPR058154">
    <property type="entry name" value="Bxb1_TTP-like"/>
</dbReference>
<evidence type="ECO:0008006" key="3">
    <source>
        <dbReference type="Google" id="ProtNLM"/>
    </source>
</evidence>
<evidence type="ECO:0000313" key="1">
    <source>
        <dbReference type="EMBL" id="MDR6268536.1"/>
    </source>
</evidence>
<dbReference type="EMBL" id="JAVDQF010000001">
    <property type="protein sequence ID" value="MDR6268536.1"/>
    <property type="molecule type" value="Genomic_DNA"/>
</dbReference>